<dbReference type="Proteomes" id="UP000190675">
    <property type="component" value="Chromosome I"/>
</dbReference>
<name>A0A1M5SQN8_9BRAD</name>
<dbReference type="RefSeq" id="WP_154073626.1">
    <property type="nucleotide sequence ID" value="NZ_LT670818.1"/>
</dbReference>
<evidence type="ECO:0000313" key="1">
    <source>
        <dbReference type="EMBL" id="SHH40815.1"/>
    </source>
</evidence>
<dbReference type="AlphaFoldDB" id="A0A1M5SQN8"/>
<sequence length="334" mass="35668">MACIAWRTIIPGFLLLLATCSEGWAAYVGDRYFPSTLATTVPTAADFYNPPYFVKLPDTATTPSTREFDIPTTYSRLVTKDWAVFFTETFRVIEDANRGTRSGFDNLVIGTQYQLYTNPEHQFVVTVGGTAAIGGTGAPGIASTFSTLTPTVYVGKGFGDLPDSAAWLRPLTISATAAVAVPTDASTLTSTSLGSVNIPLETGAFNSLSTLPTGPTTLAATVNPKILQLGFALEYSLVTNEYTGPNRTGTRYPQGWVPLVEFTTSTPLNGPLAGRTTGTVNPGVIWVSRYLQVAAEAIIPMDAHSGRDIGGRLQAHLYLPAIFPDFYAKPVFGN</sequence>
<evidence type="ECO:0000313" key="2">
    <source>
        <dbReference type="Proteomes" id="UP000190675"/>
    </source>
</evidence>
<accession>A0A1M5SQN8</accession>
<reference evidence="1 2" key="1">
    <citation type="submission" date="2016-11" db="EMBL/GenBank/DDBJ databases">
        <authorList>
            <person name="Jaros S."/>
            <person name="Januszkiewicz K."/>
            <person name="Wedrychowicz H."/>
        </authorList>
    </citation>
    <scope>NUCLEOTIDE SEQUENCE [LARGE SCALE GENOMIC DNA]</scope>
    <source>
        <strain evidence="1 2">GAS242</strain>
    </source>
</reference>
<proteinExistence type="predicted"/>
<organism evidence="1 2">
    <name type="scientific">Bradyrhizobium erythrophlei</name>
    <dbReference type="NCBI Taxonomy" id="1437360"/>
    <lineage>
        <taxon>Bacteria</taxon>
        <taxon>Pseudomonadati</taxon>
        <taxon>Pseudomonadota</taxon>
        <taxon>Alphaproteobacteria</taxon>
        <taxon>Hyphomicrobiales</taxon>
        <taxon>Nitrobacteraceae</taxon>
        <taxon>Bradyrhizobium</taxon>
    </lineage>
</organism>
<dbReference type="OrthoDB" id="7252930at2"/>
<evidence type="ECO:0008006" key="3">
    <source>
        <dbReference type="Google" id="ProtNLM"/>
    </source>
</evidence>
<dbReference type="EMBL" id="LT670818">
    <property type="protein sequence ID" value="SHH40815.1"/>
    <property type="molecule type" value="Genomic_DNA"/>
</dbReference>
<protein>
    <recommendedName>
        <fullName evidence="3">MetA-pathway of phenol degradation</fullName>
    </recommendedName>
</protein>
<gene>
    <name evidence="1" type="ORF">SAMN05444169_7301</name>
</gene>